<evidence type="ECO:0008006" key="4">
    <source>
        <dbReference type="Google" id="ProtNLM"/>
    </source>
</evidence>
<dbReference type="GO" id="GO:0072344">
    <property type="term" value="P:rescue of stalled ribosome"/>
    <property type="evidence" value="ECO:0007669"/>
    <property type="project" value="InterPro"/>
</dbReference>
<organism evidence="2 3">
    <name type="scientific">Photobacterium jeanii</name>
    <dbReference type="NCBI Taxonomy" id="858640"/>
    <lineage>
        <taxon>Bacteria</taxon>
        <taxon>Pseudomonadati</taxon>
        <taxon>Pseudomonadota</taxon>
        <taxon>Gammaproteobacteria</taxon>
        <taxon>Vibrionales</taxon>
        <taxon>Vibrionaceae</taxon>
        <taxon>Photobacterium</taxon>
    </lineage>
</organism>
<evidence type="ECO:0000313" key="2">
    <source>
        <dbReference type="EMBL" id="OAN11186.1"/>
    </source>
</evidence>
<reference evidence="2 3" key="1">
    <citation type="submission" date="2016-03" db="EMBL/GenBank/DDBJ databases">
        <title>Photobacterium proteolyticum sp. nov. a protease producing bacterium isolated from ocean sediments of Laizhou Bay.</title>
        <authorList>
            <person name="Li Y."/>
        </authorList>
    </citation>
    <scope>NUCLEOTIDE SEQUENCE [LARGE SCALE GENOMIC DNA]</scope>
    <source>
        <strain evidence="2 3">R-40508</strain>
    </source>
</reference>
<dbReference type="InterPro" id="IPR005589">
    <property type="entry name" value="ArfA"/>
</dbReference>
<comment type="caution">
    <text evidence="2">The sequence shown here is derived from an EMBL/GenBank/DDBJ whole genome shotgun (WGS) entry which is preliminary data.</text>
</comment>
<accession>A0A178K253</accession>
<dbReference type="OrthoDB" id="8603552at2"/>
<feature type="region of interest" description="Disordered" evidence="1">
    <location>
        <begin position="61"/>
        <end position="81"/>
    </location>
</feature>
<dbReference type="EMBL" id="LVHF01000033">
    <property type="protein sequence ID" value="OAN11186.1"/>
    <property type="molecule type" value="Genomic_DNA"/>
</dbReference>
<dbReference type="Pfam" id="PF03889">
    <property type="entry name" value="ArfA"/>
    <property type="match status" value="1"/>
</dbReference>
<keyword evidence="3" id="KW-1185">Reference proteome</keyword>
<evidence type="ECO:0000256" key="1">
    <source>
        <dbReference type="SAM" id="MobiDB-lite"/>
    </source>
</evidence>
<proteinExistence type="predicted"/>
<gene>
    <name evidence="2" type="ORF">A3K86_19695</name>
</gene>
<name>A0A178K253_9GAMM</name>
<dbReference type="AlphaFoldDB" id="A0A178K253"/>
<protein>
    <recommendedName>
        <fullName evidence="4">Ribosome alternative rescue factor ArfA</fullName>
    </recommendedName>
</protein>
<dbReference type="STRING" id="858640.A3K86_19695"/>
<evidence type="ECO:0000313" key="3">
    <source>
        <dbReference type="Proteomes" id="UP000078503"/>
    </source>
</evidence>
<dbReference type="RefSeq" id="WP_068335447.1">
    <property type="nucleotide sequence ID" value="NZ_LVHF01000033.1"/>
</dbReference>
<dbReference type="Proteomes" id="UP000078503">
    <property type="component" value="Unassembled WGS sequence"/>
</dbReference>
<sequence length="81" mass="8977">MASKKRRAQRQAQREALPIVEQPAVNDTEMGRGVIKDNALKAAVTSKLFTTRVVTAKKGKGSYNRKTKFKGREPYSMPLAA</sequence>